<dbReference type="RefSeq" id="WP_231317790.1">
    <property type="nucleotide sequence ID" value="NZ_CP088156.1"/>
</dbReference>
<proteinExistence type="inferred from homology"/>
<evidence type="ECO:0000256" key="1">
    <source>
        <dbReference type="ARBA" id="ARBA00009199"/>
    </source>
</evidence>
<evidence type="ECO:0000313" key="4">
    <source>
        <dbReference type="Proteomes" id="UP001431010"/>
    </source>
</evidence>
<dbReference type="Gene3D" id="3.90.1300.10">
    <property type="entry name" value="Amidase signature (AS) domain"/>
    <property type="match status" value="1"/>
</dbReference>
<evidence type="ECO:0000313" key="3">
    <source>
        <dbReference type="EMBL" id="UFZ01997.1"/>
    </source>
</evidence>
<gene>
    <name evidence="3" type="ORF">LQG66_22100</name>
</gene>
<dbReference type="SUPFAM" id="SSF75304">
    <property type="entry name" value="Amidase signature (AS) enzymes"/>
    <property type="match status" value="1"/>
</dbReference>
<evidence type="ECO:0000259" key="2">
    <source>
        <dbReference type="Pfam" id="PF01425"/>
    </source>
</evidence>
<keyword evidence="4" id="KW-1185">Reference proteome</keyword>
<feature type="domain" description="Amidase" evidence="2">
    <location>
        <begin position="48"/>
        <end position="426"/>
    </location>
</feature>
<dbReference type="Proteomes" id="UP001431010">
    <property type="component" value="Chromosome"/>
</dbReference>
<dbReference type="InterPro" id="IPR036928">
    <property type="entry name" value="AS_sf"/>
</dbReference>
<protein>
    <submittedName>
        <fullName evidence="3">Amidase</fullName>
    </submittedName>
</protein>
<organism evidence="3 4">
    <name type="scientific">Bradyrhizobium ontarionense</name>
    <dbReference type="NCBI Taxonomy" id="2898149"/>
    <lineage>
        <taxon>Bacteria</taxon>
        <taxon>Pseudomonadati</taxon>
        <taxon>Pseudomonadota</taxon>
        <taxon>Alphaproteobacteria</taxon>
        <taxon>Hyphomicrobiales</taxon>
        <taxon>Nitrobacteraceae</taxon>
        <taxon>Bradyrhizobium</taxon>
    </lineage>
</organism>
<dbReference type="EMBL" id="CP088156">
    <property type="protein sequence ID" value="UFZ01997.1"/>
    <property type="molecule type" value="Genomic_DNA"/>
</dbReference>
<sequence>MSDHFVLPTPQAGAGVLELLRQFPADPAAAASYSAECLKKTQAIEPQLKAFEYLPRDVTAKTGPLGGIPVAIKDIIATSDMPTTNGSAIYRDHVPASDAWVVERLRNLGATIFGKTVSTEFAWRHPGPTVNPWNPAHTPGGSSSGSAAAVAAGLVPLALGTQTLGSVIRPAAFNGVVGFKPSFGAIPRVGVHPLSPSLDHVGFFARRVDDAAFALSLLAGTSEGDMHGRPLPGFVVDINQGIAPLARPRLAVARFAKWERAEAEQKAVFEAAVDKLRGAGAVIEDIALTELDAVHWDAITTIMLSEATTIFSGLIARYPDRVSDVMKSHVESGRAKTAMEYLAAKAAQAARQKALAAELDGFDAVLTLPAFGEAPRGLDWTGDAEYCAPWTFVGAPAVSLPAGFGRNGLPLGLQITGRTRDDVHILRVAKWVEAVLAFDPGVPLLASR</sequence>
<dbReference type="InterPro" id="IPR000120">
    <property type="entry name" value="Amidase"/>
</dbReference>
<dbReference type="Pfam" id="PF01425">
    <property type="entry name" value="Amidase"/>
    <property type="match status" value="1"/>
</dbReference>
<comment type="similarity">
    <text evidence="1">Belongs to the amidase family.</text>
</comment>
<dbReference type="InterPro" id="IPR023631">
    <property type="entry name" value="Amidase_dom"/>
</dbReference>
<dbReference type="PANTHER" id="PTHR11895:SF151">
    <property type="entry name" value="GLUTAMYL-TRNA(GLN) AMIDOTRANSFERASE SUBUNIT A"/>
    <property type="match status" value="1"/>
</dbReference>
<name>A0ABY3R4K8_9BRAD</name>
<accession>A0ABY3R4K8</accession>
<reference evidence="3" key="1">
    <citation type="journal article" date="2024" name="Antonie Van Leeuwenhoek">
        <title>Bradyrhizobium ontarionense sp. nov., a novel bacterial symbiont isolated from Aeschynomene indica (Indian jointvetch), harbours photosynthesis, nitrogen fixation and nitrous oxide (N2O) reductase genes.</title>
        <authorList>
            <person name="Bromfield E.S.P."/>
            <person name="Cloutier S."/>
        </authorList>
    </citation>
    <scope>NUCLEOTIDE SEQUENCE</scope>
    <source>
        <strain evidence="3">A19</strain>
    </source>
</reference>
<dbReference type="PANTHER" id="PTHR11895">
    <property type="entry name" value="TRANSAMIDASE"/>
    <property type="match status" value="1"/>
</dbReference>